<evidence type="ECO:0000256" key="6">
    <source>
        <dbReference type="SAM" id="Phobius"/>
    </source>
</evidence>
<reference evidence="7" key="1">
    <citation type="submission" date="2021-01" db="EMBL/GenBank/DDBJ databases">
        <title>Whole genome shotgun sequence of Planosporangium flavigriseum NBRC 105377.</title>
        <authorList>
            <person name="Komaki H."/>
            <person name="Tamura T."/>
        </authorList>
    </citation>
    <scope>NUCLEOTIDE SEQUENCE</scope>
    <source>
        <strain evidence="7">NBRC 105377</strain>
    </source>
</reference>
<dbReference type="AlphaFoldDB" id="A0A8J3LR95"/>
<evidence type="ECO:0000256" key="4">
    <source>
        <dbReference type="ARBA" id="ARBA00022989"/>
    </source>
</evidence>
<dbReference type="SUPFAM" id="SSF54523">
    <property type="entry name" value="Pili subunits"/>
    <property type="match status" value="1"/>
</dbReference>
<dbReference type="Gene3D" id="3.30.700.10">
    <property type="entry name" value="Glycoprotein, Type 4 Pilin"/>
    <property type="match status" value="1"/>
</dbReference>
<dbReference type="InterPro" id="IPR000983">
    <property type="entry name" value="Bac_GSPG_pilin"/>
</dbReference>
<evidence type="ECO:0000313" key="8">
    <source>
        <dbReference type="Proteomes" id="UP000653674"/>
    </source>
</evidence>
<dbReference type="Pfam" id="PF07963">
    <property type="entry name" value="N_methyl"/>
    <property type="match status" value="1"/>
</dbReference>
<dbReference type="NCBIfam" id="TIGR02532">
    <property type="entry name" value="IV_pilin_GFxxxE"/>
    <property type="match status" value="1"/>
</dbReference>
<feature type="transmembrane region" description="Helical" evidence="6">
    <location>
        <begin position="21"/>
        <end position="43"/>
    </location>
</feature>
<evidence type="ECO:0000256" key="5">
    <source>
        <dbReference type="ARBA" id="ARBA00023136"/>
    </source>
</evidence>
<dbReference type="PANTHER" id="PTHR30093">
    <property type="entry name" value="GENERAL SECRETION PATHWAY PROTEIN G"/>
    <property type="match status" value="1"/>
</dbReference>
<gene>
    <name evidence="7" type="ORF">Pfl04_45430</name>
</gene>
<dbReference type="InterPro" id="IPR045584">
    <property type="entry name" value="Pilin-like"/>
</dbReference>
<dbReference type="PRINTS" id="PR00813">
    <property type="entry name" value="BCTERIALGSPG"/>
</dbReference>
<evidence type="ECO:0000313" key="7">
    <source>
        <dbReference type="EMBL" id="GIG76139.1"/>
    </source>
</evidence>
<dbReference type="InterPro" id="IPR012902">
    <property type="entry name" value="N_methyl_site"/>
</dbReference>
<proteinExistence type="predicted"/>
<accession>A0A8J3LR95</accession>
<comment type="subcellular location">
    <subcellularLocation>
        <location evidence="1">Membrane</location>
        <topology evidence="1">Single-pass membrane protein</topology>
    </subcellularLocation>
</comment>
<keyword evidence="3 6" id="KW-0812">Transmembrane</keyword>
<sequence>MQETLRRMREKRATGDRGFTLIELLVVVVIIGVLVAIAIPLYLNYTKGAANKSAQSDVRGAISALEQYYTENNSYPANGASNGGVVDLGNGQKATVSTGNTVKFASSGGTYIVCGQNQDGQTIYVYNSAQGGSVKKSTQTSIEACVSNGN</sequence>
<evidence type="ECO:0000256" key="1">
    <source>
        <dbReference type="ARBA" id="ARBA00004167"/>
    </source>
</evidence>
<keyword evidence="4 6" id="KW-1133">Transmembrane helix</keyword>
<name>A0A8J3LR95_9ACTN</name>
<keyword evidence="8" id="KW-1185">Reference proteome</keyword>
<keyword evidence="5 6" id="KW-0472">Membrane</keyword>
<dbReference type="Proteomes" id="UP000653674">
    <property type="component" value="Unassembled WGS sequence"/>
</dbReference>
<organism evidence="7 8">
    <name type="scientific">Planosporangium flavigriseum</name>
    <dbReference type="NCBI Taxonomy" id="373681"/>
    <lineage>
        <taxon>Bacteria</taxon>
        <taxon>Bacillati</taxon>
        <taxon>Actinomycetota</taxon>
        <taxon>Actinomycetes</taxon>
        <taxon>Micromonosporales</taxon>
        <taxon>Micromonosporaceae</taxon>
        <taxon>Planosporangium</taxon>
    </lineage>
</organism>
<dbReference type="GO" id="GO:0015627">
    <property type="term" value="C:type II protein secretion system complex"/>
    <property type="evidence" value="ECO:0007669"/>
    <property type="project" value="InterPro"/>
</dbReference>
<dbReference type="PANTHER" id="PTHR30093:SF44">
    <property type="entry name" value="TYPE II SECRETION SYSTEM CORE PROTEIN G"/>
    <property type="match status" value="1"/>
</dbReference>
<dbReference type="GO" id="GO:0016020">
    <property type="term" value="C:membrane"/>
    <property type="evidence" value="ECO:0007669"/>
    <property type="project" value="UniProtKB-SubCell"/>
</dbReference>
<evidence type="ECO:0000256" key="2">
    <source>
        <dbReference type="ARBA" id="ARBA00022481"/>
    </source>
</evidence>
<evidence type="ECO:0000256" key="3">
    <source>
        <dbReference type="ARBA" id="ARBA00022692"/>
    </source>
</evidence>
<protein>
    <recommendedName>
        <fullName evidence="9">Type IV pilus assembly protein PilA</fullName>
    </recommendedName>
</protein>
<dbReference type="PROSITE" id="PS00409">
    <property type="entry name" value="PROKAR_NTER_METHYL"/>
    <property type="match status" value="1"/>
</dbReference>
<evidence type="ECO:0008006" key="9">
    <source>
        <dbReference type="Google" id="ProtNLM"/>
    </source>
</evidence>
<dbReference type="RefSeq" id="WP_168079334.1">
    <property type="nucleotide sequence ID" value="NZ_BAAAQJ010000004.1"/>
</dbReference>
<dbReference type="GO" id="GO:0015628">
    <property type="term" value="P:protein secretion by the type II secretion system"/>
    <property type="evidence" value="ECO:0007669"/>
    <property type="project" value="InterPro"/>
</dbReference>
<keyword evidence="2" id="KW-0488">Methylation</keyword>
<comment type="caution">
    <text evidence="7">The sequence shown here is derived from an EMBL/GenBank/DDBJ whole genome shotgun (WGS) entry which is preliminary data.</text>
</comment>
<dbReference type="EMBL" id="BONU01000045">
    <property type="protein sequence ID" value="GIG76139.1"/>
    <property type="molecule type" value="Genomic_DNA"/>
</dbReference>